<name>A0ABQ6JPF5_9ACTN</name>
<feature type="compositionally biased region" description="Polar residues" evidence="1">
    <location>
        <begin position="63"/>
        <end position="72"/>
    </location>
</feature>
<protein>
    <recommendedName>
        <fullName evidence="5">DUF456 domain-containing protein</fullName>
    </recommendedName>
</protein>
<accession>A0ABQ6JPF5</accession>
<gene>
    <name evidence="3" type="ORF">GCM10025868_44640</name>
</gene>
<keyword evidence="2" id="KW-0472">Membrane</keyword>
<proteinExistence type="predicted"/>
<reference evidence="4" key="1">
    <citation type="journal article" date="2019" name="Int. J. Syst. Evol. Microbiol.">
        <title>The Global Catalogue of Microorganisms (GCM) 10K type strain sequencing project: providing services to taxonomists for standard genome sequencing and annotation.</title>
        <authorList>
            <consortium name="The Broad Institute Genomics Platform"/>
            <consortium name="The Broad Institute Genome Sequencing Center for Infectious Disease"/>
            <person name="Wu L."/>
            <person name="Ma J."/>
        </authorList>
    </citation>
    <scope>NUCLEOTIDE SEQUENCE [LARGE SCALE GENOMIC DNA]</scope>
    <source>
        <strain evidence="4">NBRC 108730</strain>
    </source>
</reference>
<evidence type="ECO:0000313" key="3">
    <source>
        <dbReference type="EMBL" id="GMA89214.1"/>
    </source>
</evidence>
<keyword evidence="2" id="KW-1133">Transmembrane helix</keyword>
<feature type="region of interest" description="Disordered" evidence="1">
    <location>
        <begin position="44"/>
        <end position="72"/>
    </location>
</feature>
<evidence type="ECO:0000256" key="1">
    <source>
        <dbReference type="SAM" id="MobiDB-lite"/>
    </source>
</evidence>
<sequence length="72" mass="7138">MTGAVDVLVGVVILIGLVGVVVPVLPGLVLVLAALLIWAIEQGTPSAGSSSASVPRSSPWARWSSTCSPGGD</sequence>
<keyword evidence="4" id="KW-1185">Reference proteome</keyword>
<evidence type="ECO:0008006" key="5">
    <source>
        <dbReference type="Google" id="ProtNLM"/>
    </source>
</evidence>
<evidence type="ECO:0000256" key="2">
    <source>
        <dbReference type="SAM" id="Phobius"/>
    </source>
</evidence>
<keyword evidence="2" id="KW-0812">Transmembrane</keyword>
<feature type="transmembrane region" description="Helical" evidence="2">
    <location>
        <begin position="7"/>
        <end position="40"/>
    </location>
</feature>
<evidence type="ECO:0000313" key="4">
    <source>
        <dbReference type="Proteomes" id="UP001157017"/>
    </source>
</evidence>
<dbReference type="EMBL" id="BSUZ01000001">
    <property type="protein sequence ID" value="GMA89214.1"/>
    <property type="molecule type" value="Genomic_DNA"/>
</dbReference>
<comment type="caution">
    <text evidence="3">The sequence shown here is derived from an EMBL/GenBank/DDBJ whole genome shotgun (WGS) entry which is preliminary data.</text>
</comment>
<feature type="compositionally biased region" description="Low complexity" evidence="1">
    <location>
        <begin position="45"/>
        <end position="61"/>
    </location>
</feature>
<organism evidence="3 4">
    <name type="scientific">Angustibacter aerolatus</name>
    <dbReference type="NCBI Taxonomy" id="1162965"/>
    <lineage>
        <taxon>Bacteria</taxon>
        <taxon>Bacillati</taxon>
        <taxon>Actinomycetota</taxon>
        <taxon>Actinomycetes</taxon>
        <taxon>Kineosporiales</taxon>
        <taxon>Kineosporiaceae</taxon>
    </lineage>
</organism>
<dbReference type="Proteomes" id="UP001157017">
    <property type="component" value="Unassembled WGS sequence"/>
</dbReference>